<dbReference type="Proteomes" id="UP000838748">
    <property type="component" value="Unassembled WGS sequence"/>
</dbReference>
<evidence type="ECO:0000313" key="1">
    <source>
        <dbReference type="EMBL" id="CAH0538941.1"/>
    </source>
</evidence>
<evidence type="ECO:0008006" key="3">
    <source>
        <dbReference type="Google" id="ProtNLM"/>
    </source>
</evidence>
<evidence type="ECO:0000313" key="2">
    <source>
        <dbReference type="Proteomes" id="UP000838748"/>
    </source>
</evidence>
<dbReference type="EMBL" id="CAKLDM010000002">
    <property type="protein sequence ID" value="CAH0538941.1"/>
    <property type="molecule type" value="Genomic_DNA"/>
</dbReference>
<dbReference type="InterPro" id="IPR016908">
    <property type="entry name" value="UCP029037"/>
</dbReference>
<proteinExistence type="predicted"/>
<accession>A0ABN8E3I9</accession>
<name>A0ABN8E3I9_9VIBR</name>
<sequence length="258" mass="29243">MYVAEIQFECFDNTTVSAVDRAINSLMDALRYNGQVLGREFPIIMGEGVFHVRAVCPEEDSLHPNYYSDFVKKCVRELSNACLLAPKVRVLGRDLNSEQAADEEPPSWQLLYTTYVHTCSPLRSGDTLLPIPLYRNPPTLNGDHKALVKWQTEWQACDEIQMAGGCQAEHAALHEICDTSSVLFKRGMGLRGRIEHLTKIPTYYYQYRVGGTSFAAEQARRCPSCGGEWLQESPVLDIFHFKCDKCRIVSNMSWDHIS</sequence>
<organism evidence="1 2">
    <name type="scientific">Vibrio marisflavi CECT 7928</name>
    <dbReference type="NCBI Taxonomy" id="634439"/>
    <lineage>
        <taxon>Bacteria</taxon>
        <taxon>Pseudomonadati</taxon>
        <taxon>Pseudomonadota</taxon>
        <taxon>Gammaproteobacteria</taxon>
        <taxon>Vibrionales</taxon>
        <taxon>Vibrionaceae</taxon>
        <taxon>Vibrio</taxon>
    </lineage>
</organism>
<reference evidence="1" key="1">
    <citation type="submission" date="2021-11" db="EMBL/GenBank/DDBJ databases">
        <authorList>
            <person name="Rodrigo-Torres L."/>
            <person name="Arahal R. D."/>
            <person name="Lucena T."/>
        </authorList>
    </citation>
    <scope>NUCLEOTIDE SEQUENCE</scope>
    <source>
        <strain evidence="1">CECT 7928</strain>
    </source>
</reference>
<dbReference type="PIRSF" id="PIRSF029037">
    <property type="entry name" value="UCP029037_Zn_ribbon"/>
    <property type="match status" value="1"/>
</dbReference>
<dbReference type="Pfam" id="PF10071">
    <property type="entry name" value="DUF2310"/>
    <property type="match status" value="1"/>
</dbReference>
<keyword evidence="2" id="KW-1185">Reference proteome</keyword>
<gene>
    <name evidence="1" type="ORF">VMF7928_01768</name>
</gene>
<protein>
    <recommendedName>
        <fullName evidence="3">Zn-ribbon-containing protein</fullName>
    </recommendedName>
</protein>
<comment type="caution">
    <text evidence="1">The sequence shown here is derived from an EMBL/GenBank/DDBJ whole genome shotgun (WGS) entry which is preliminary data.</text>
</comment>
<dbReference type="RefSeq" id="WP_237361101.1">
    <property type="nucleotide sequence ID" value="NZ_CAKLDM010000002.1"/>
</dbReference>